<evidence type="ECO:0000256" key="2">
    <source>
        <dbReference type="SAM" id="SignalP"/>
    </source>
</evidence>
<dbReference type="Proteomes" id="UP001161247">
    <property type="component" value="Chromosome 9"/>
</dbReference>
<sequence length="114" mass="12489">MKFSHCISLLLGLLTLFSVDMMISQVPVAESATCYHINFDVWCDASNITAECAPTCTRRCGQSTALCTPKSGTEEVVCACAFQEPDCTTQRRCHDPSSKIFSSSRKAKESNLLN</sequence>
<name>A0AAV1EE97_OLDCO</name>
<gene>
    <name evidence="3" type="ORF">OLC1_LOCUS23984</name>
</gene>
<evidence type="ECO:0000313" key="3">
    <source>
        <dbReference type="EMBL" id="CAI9118009.1"/>
    </source>
</evidence>
<evidence type="ECO:0000256" key="1">
    <source>
        <dbReference type="SAM" id="MobiDB-lite"/>
    </source>
</evidence>
<feature type="signal peptide" evidence="2">
    <location>
        <begin position="1"/>
        <end position="31"/>
    </location>
</feature>
<organism evidence="3 4">
    <name type="scientific">Oldenlandia corymbosa var. corymbosa</name>
    <dbReference type="NCBI Taxonomy" id="529605"/>
    <lineage>
        <taxon>Eukaryota</taxon>
        <taxon>Viridiplantae</taxon>
        <taxon>Streptophyta</taxon>
        <taxon>Embryophyta</taxon>
        <taxon>Tracheophyta</taxon>
        <taxon>Spermatophyta</taxon>
        <taxon>Magnoliopsida</taxon>
        <taxon>eudicotyledons</taxon>
        <taxon>Gunneridae</taxon>
        <taxon>Pentapetalae</taxon>
        <taxon>asterids</taxon>
        <taxon>lamiids</taxon>
        <taxon>Gentianales</taxon>
        <taxon>Rubiaceae</taxon>
        <taxon>Rubioideae</taxon>
        <taxon>Spermacoceae</taxon>
        <taxon>Hedyotis-Oldenlandia complex</taxon>
        <taxon>Oldenlandia</taxon>
    </lineage>
</organism>
<accession>A0AAV1EE97</accession>
<evidence type="ECO:0000313" key="4">
    <source>
        <dbReference type="Proteomes" id="UP001161247"/>
    </source>
</evidence>
<keyword evidence="2" id="KW-0732">Signal</keyword>
<dbReference type="EMBL" id="OX459126">
    <property type="protein sequence ID" value="CAI9118009.1"/>
    <property type="molecule type" value="Genomic_DNA"/>
</dbReference>
<protein>
    <submittedName>
        <fullName evidence="3">OLC1v1019508C1</fullName>
    </submittedName>
</protein>
<feature type="chain" id="PRO_5043393174" evidence="2">
    <location>
        <begin position="32"/>
        <end position="114"/>
    </location>
</feature>
<reference evidence="3" key="1">
    <citation type="submission" date="2023-03" db="EMBL/GenBank/DDBJ databases">
        <authorList>
            <person name="Julca I."/>
        </authorList>
    </citation>
    <scope>NUCLEOTIDE SEQUENCE</scope>
</reference>
<dbReference type="AlphaFoldDB" id="A0AAV1EE97"/>
<feature type="region of interest" description="Disordered" evidence="1">
    <location>
        <begin position="88"/>
        <end position="114"/>
    </location>
</feature>
<keyword evidence="4" id="KW-1185">Reference proteome</keyword>
<proteinExistence type="predicted"/>